<dbReference type="GO" id="GO:0003677">
    <property type="term" value="F:DNA binding"/>
    <property type="evidence" value="ECO:0007669"/>
    <property type="project" value="InterPro"/>
</dbReference>
<gene>
    <name evidence="2" type="ORF">MNBD_GAMMA18-1396</name>
</gene>
<organism evidence="2">
    <name type="scientific">hydrothermal vent metagenome</name>
    <dbReference type="NCBI Taxonomy" id="652676"/>
    <lineage>
        <taxon>unclassified sequences</taxon>
        <taxon>metagenomes</taxon>
        <taxon>ecological metagenomes</taxon>
    </lineage>
</organism>
<name>A0A3B0Z8J4_9ZZZZ</name>
<dbReference type="AlphaFoldDB" id="A0A3B0Z8J4"/>
<dbReference type="GO" id="GO:0006313">
    <property type="term" value="P:DNA transposition"/>
    <property type="evidence" value="ECO:0007669"/>
    <property type="project" value="InterPro"/>
</dbReference>
<reference evidence="2" key="1">
    <citation type="submission" date="2018-06" db="EMBL/GenBank/DDBJ databases">
        <authorList>
            <person name="Zhirakovskaya E."/>
        </authorList>
    </citation>
    <scope>NUCLEOTIDE SEQUENCE</scope>
</reference>
<dbReference type="GO" id="GO:0004803">
    <property type="term" value="F:transposase activity"/>
    <property type="evidence" value="ECO:0007669"/>
    <property type="project" value="InterPro"/>
</dbReference>
<sequence length="88" mass="10241">MHYRALNFHPHLHAVMPAATLNKQSRHWCKKEGKYLFSHRALATVFRAIFLRRCVEAGLTLPPRYPDRWVVDCRHVGSGETALIYLGR</sequence>
<feature type="domain" description="Transposase IS801/IS1294" evidence="1">
    <location>
        <begin position="4"/>
        <end position="88"/>
    </location>
</feature>
<protein>
    <recommendedName>
        <fullName evidence="1">Transposase IS801/IS1294 domain-containing protein</fullName>
    </recommendedName>
</protein>
<evidence type="ECO:0000259" key="1">
    <source>
        <dbReference type="Pfam" id="PF04986"/>
    </source>
</evidence>
<accession>A0A3B0Z8J4</accession>
<dbReference type="EMBL" id="UOFP01000286">
    <property type="protein sequence ID" value="VAW89735.1"/>
    <property type="molecule type" value="Genomic_DNA"/>
</dbReference>
<dbReference type="Pfam" id="PF04986">
    <property type="entry name" value="Y2_Tnp"/>
    <property type="match status" value="1"/>
</dbReference>
<dbReference type="InterPro" id="IPR007069">
    <property type="entry name" value="Transposase_32"/>
</dbReference>
<proteinExistence type="predicted"/>
<evidence type="ECO:0000313" key="2">
    <source>
        <dbReference type="EMBL" id="VAW89735.1"/>
    </source>
</evidence>